<protein>
    <submittedName>
        <fullName evidence="5">Acyl-CoA-binding domain-containing protein 5</fullName>
    </submittedName>
</protein>
<dbReference type="EMBL" id="JAAAHW010006886">
    <property type="protein sequence ID" value="KAF9953697.1"/>
    <property type="molecule type" value="Genomic_DNA"/>
</dbReference>
<proteinExistence type="predicted"/>
<gene>
    <name evidence="5" type="primary">ACBP5</name>
    <name evidence="5" type="ORF">BGZ65_004511</name>
</gene>
<feature type="region of interest" description="Disordered" evidence="3">
    <location>
        <begin position="429"/>
        <end position="456"/>
    </location>
</feature>
<dbReference type="Gene3D" id="2.120.10.80">
    <property type="entry name" value="Kelch-type beta propeller"/>
    <property type="match status" value="2"/>
</dbReference>
<comment type="caution">
    <text evidence="5">The sequence shown here is derived from an EMBL/GenBank/DDBJ whole genome shotgun (WGS) entry which is preliminary data.</text>
</comment>
<organism evidence="5 6">
    <name type="scientific">Modicella reniformis</name>
    <dbReference type="NCBI Taxonomy" id="1440133"/>
    <lineage>
        <taxon>Eukaryota</taxon>
        <taxon>Fungi</taxon>
        <taxon>Fungi incertae sedis</taxon>
        <taxon>Mucoromycota</taxon>
        <taxon>Mortierellomycotina</taxon>
        <taxon>Mortierellomycetes</taxon>
        <taxon>Mortierellales</taxon>
        <taxon>Mortierellaceae</taxon>
        <taxon>Modicella</taxon>
    </lineage>
</organism>
<dbReference type="PANTHER" id="PTHR46093:SF3">
    <property type="entry name" value="ACYL-COA-BINDING DOMAIN-CONTAINING PROTEIN 4"/>
    <property type="match status" value="1"/>
</dbReference>
<evidence type="ECO:0000313" key="6">
    <source>
        <dbReference type="Proteomes" id="UP000749646"/>
    </source>
</evidence>
<keyword evidence="4" id="KW-0472">Membrane</keyword>
<keyword evidence="1" id="KW-0880">Kelch repeat</keyword>
<sequence length="456" mass="49135">MYVHGGTIDQGTPYGQTFSIDLSTNWTTLQPAFTPLPNGFQDYLFASALMNNGNTWFSLSNKTAYNFCLTNLTWNTLGSVEFASDTKGISAATDPTTGLVYIVNGYTSNGTLAMQEYNPDIDRINLIEMNAMLKTIINSATAWSTRLGALLVHGGMIVGGGTVQRSLFQYLPGSRWSQLPDKGDLPPARKSHCMIPAYNGTKMVVFGGIDQTGAVMSDIYILDTGTLVWIKGTDGGAAVARANTACAVTNDLFIAWGGSDSTFRALTGSNTVIYNMKTQAWQTNYMPNADNGSNPSPSYTGAIIGGVVGSAAVIACTVGFLFYKRRKDCQPVPTNNPNDGTCFKPGYYDGHASFITSPTLTATSATPNYMGHLSLRVDNNGNPLYPDGWVYSDNRCGGDNYAETAPIYAFANTGMTEEDLSKRDDAMYRPNEILPGRSPQAITQWRENGGRNPQGA</sequence>
<dbReference type="AlphaFoldDB" id="A0A9P6LYA4"/>
<reference evidence="5" key="1">
    <citation type="journal article" date="2020" name="Fungal Divers.">
        <title>Resolving the Mortierellaceae phylogeny through synthesis of multi-gene phylogenetics and phylogenomics.</title>
        <authorList>
            <person name="Vandepol N."/>
            <person name="Liber J."/>
            <person name="Desiro A."/>
            <person name="Na H."/>
            <person name="Kennedy M."/>
            <person name="Barry K."/>
            <person name="Grigoriev I.V."/>
            <person name="Miller A.N."/>
            <person name="O'Donnell K."/>
            <person name="Stajich J.E."/>
            <person name="Bonito G."/>
        </authorList>
    </citation>
    <scope>NUCLEOTIDE SEQUENCE</scope>
    <source>
        <strain evidence="5">MES-2147</strain>
    </source>
</reference>
<feature type="transmembrane region" description="Helical" evidence="4">
    <location>
        <begin position="299"/>
        <end position="323"/>
    </location>
</feature>
<keyword evidence="4" id="KW-1133">Transmembrane helix</keyword>
<dbReference type="Proteomes" id="UP000749646">
    <property type="component" value="Unassembled WGS sequence"/>
</dbReference>
<dbReference type="OrthoDB" id="432528at2759"/>
<accession>A0A9P6LYA4</accession>
<evidence type="ECO:0000256" key="4">
    <source>
        <dbReference type="SAM" id="Phobius"/>
    </source>
</evidence>
<evidence type="ECO:0000256" key="2">
    <source>
        <dbReference type="ARBA" id="ARBA00022737"/>
    </source>
</evidence>
<dbReference type="PANTHER" id="PTHR46093">
    <property type="entry name" value="ACYL-COA-BINDING DOMAIN-CONTAINING PROTEIN 5"/>
    <property type="match status" value="1"/>
</dbReference>
<keyword evidence="4" id="KW-0812">Transmembrane</keyword>
<dbReference type="Pfam" id="PF24681">
    <property type="entry name" value="Kelch_KLHDC2_KLHL20_DRC7"/>
    <property type="match status" value="1"/>
</dbReference>
<dbReference type="InterPro" id="IPR015915">
    <property type="entry name" value="Kelch-typ_b-propeller"/>
</dbReference>
<keyword evidence="2" id="KW-0677">Repeat</keyword>
<dbReference type="SUPFAM" id="SSF117281">
    <property type="entry name" value="Kelch motif"/>
    <property type="match status" value="1"/>
</dbReference>
<name>A0A9P6LYA4_9FUNG</name>
<keyword evidence="6" id="KW-1185">Reference proteome</keyword>
<evidence type="ECO:0000313" key="5">
    <source>
        <dbReference type="EMBL" id="KAF9953697.1"/>
    </source>
</evidence>
<evidence type="ECO:0000256" key="3">
    <source>
        <dbReference type="SAM" id="MobiDB-lite"/>
    </source>
</evidence>
<evidence type="ECO:0000256" key="1">
    <source>
        <dbReference type="ARBA" id="ARBA00022441"/>
    </source>
</evidence>